<evidence type="ECO:0000313" key="1">
    <source>
        <dbReference type="EMBL" id="GFN97144.1"/>
    </source>
</evidence>
<reference evidence="1 2" key="1">
    <citation type="journal article" date="2021" name="Elife">
        <title>Chloroplast acquisition without the gene transfer in kleptoplastic sea slugs, Plakobranchus ocellatus.</title>
        <authorList>
            <person name="Maeda T."/>
            <person name="Takahashi S."/>
            <person name="Yoshida T."/>
            <person name="Shimamura S."/>
            <person name="Takaki Y."/>
            <person name="Nagai Y."/>
            <person name="Toyoda A."/>
            <person name="Suzuki Y."/>
            <person name="Arimoto A."/>
            <person name="Ishii H."/>
            <person name="Satoh N."/>
            <person name="Nishiyama T."/>
            <person name="Hasebe M."/>
            <person name="Maruyama T."/>
            <person name="Minagawa J."/>
            <person name="Obokata J."/>
            <person name="Shigenobu S."/>
        </authorList>
    </citation>
    <scope>NUCLEOTIDE SEQUENCE [LARGE SCALE GENOMIC DNA]</scope>
</reference>
<evidence type="ECO:0000313" key="2">
    <source>
        <dbReference type="Proteomes" id="UP000735302"/>
    </source>
</evidence>
<dbReference type="Proteomes" id="UP000735302">
    <property type="component" value="Unassembled WGS sequence"/>
</dbReference>
<dbReference type="EMBL" id="BLXT01002730">
    <property type="protein sequence ID" value="GFN97144.1"/>
    <property type="molecule type" value="Genomic_DNA"/>
</dbReference>
<dbReference type="AlphaFoldDB" id="A0AAV3ZN81"/>
<name>A0AAV3ZN81_9GAST</name>
<proteinExistence type="predicted"/>
<protein>
    <submittedName>
        <fullName evidence="1">Uncharacterized protein</fullName>
    </submittedName>
</protein>
<gene>
    <name evidence="1" type="ORF">PoB_002365000</name>
</gene>
<organism evidence="1 2">
    <name type="scientific">Plakobranchus ocellatus</name>
    <dbReference type="NCBI Taxonomy" id="259542"/>
    <lineage>
        <taxon>Eukaryota</taxon>
        <taxon>Metazoa</taxon>
        <taxon>Spiralia</taxon>
        <taxon>Lophotrochozoa</taxon>
        <taxon>Mollusca</taxon>
        <taxon>Gastropoda</taxon>
        <taxon>Heterobranchia</taxon>
        <taxon>Euthyneura</taxon>
        <taxon>Panpulmonata</taxon>
        <taxon>Sacoglossa</taxon>
        <taxon>Placobranchoidea</taxon>
        <taxon>Plakobranchidae</taxon>
        <taxon>Plakobranchus</taxon>
    </lineage>
</organism>
<comment type="caution">
    <text evidence="1">The sequence shown here is derived from an EMBL/GenBank/DDBJ whole genome shotgun (WGS) entry which is preliminary data.</text>
</comment>
<sequence length="110" mass="12798">MLTYRAYVSDLIYQLLDLITPYNRDLGLTSHIASLDTKSAPYLNFWETDDRCSMSHHFFGKQTEHPDFLNPWRGHEAHIARKVVGDQGLYLLAAAQGYKAPFHFQRTYFS</sequence>
<keyword evidence="2" id="KW-1185">Reference proteome</keyword>
<accession>A0AAV3ZN81</accession>